<dbReference type="WBParaSite" id="BTMF_0000627201-mRNA-1">
    <property type="protein sequence ID" value="BTMF_0000627201-mRNA-1"/>
    <property type="gene ID" value="BTMF_0000627201"/>
</dbReference>
<dbReference type="Proteomes" id="UP000280834">
    <property type="component" value="Unassembled WGS sequence"/>
</dbReference>
<dbReference type="EMBL" id="UZAG01005967">
    <property type="protein sequence ID" value="VDO18168.1"/>
    <property type="molecule type" value="Genomic_DNA"/>
</dbReference>
<evidence type="ECO:0000313" key="3">
    <source>
        <dbReference type="Proteomes" id="UP000280834"/>
    </source>
</evidence>
<keyword evidence="1" id="KW-1133">Transmembrane helix</keyword>
<feature type="transmembrane region" description="Helical" evidence="1">
    <location>
        <begin position="26"/>
        <end position="52"/>
    </location>
</feature>
<evidence type="ECO:0000313" key="2">
    <source>
        <dbReference type="EMBL" id="VDO18168.1"/>
    </source>
</evidence>
<evidence type="ECO:0000313" key="4">
    <source>
        <dbReference type="WBParaSite" id="BTMF_0000627201-mRNA-1"/>
    </source>
</evidence>
<accession>A0A0R3QIN2</accession>
<proteinExistence type="predicted"/>
<reference evidence="4" key="1">
    <citation type="submission" date="2017-02" db="UniProtKB">
        <authorList>
            <consortium name="WormBaseParasite"/>
        </authorList>
    </citation>
    <scope>IDENTIFICATION</scope>
</reference>
<evidence type="ECO:0000256" key="1">
    <source>
        <dbReference type="SAM" id="Phobius"/>
    </source>
</evidence>
<reference evidence="2 3" key="2">
    <citation type="submission" date="2018-11" db="EMBL/GenBank/DDBJ databases">
        <authorList>
            <consortium name="Pathogen Informatics"/>
        </authorList>
    </citation>
    <scope>NUCLEOTIDE SEQUENCE [LARGE SCALE GENOMIC DNA]</scope>
</reference>
<keyword evidence="1" id="KW-0812">Transmembrane</keyword>
<name>A0A0R3QIN2_9BILA</name>
<keyword evidence="3" id="KW-1185">Reference proteome</keyword>
<feature type="transmembrane region" description="Helical" evidence="1">
    <location>
        <begin position="58"/>
        <end position="80"/>
    </location>
</feature>
<keyword evidence="1" id="KW-0472">Membrane</keyword>
<protein>
    <submittedName>
        <fullName evidence="4">7TM_GPCR_Srx domain-containing protein</fullName>
    </submittedName>
</protein>
<organism evidence="4">
    <name type="scientific">Brugia timori</name>
    <dbReference type="NCBI Taxonomy" id="42155"/>
    <lineage>
        <taxon>Eukaryota</taxon>
        <taxon>Metazoa</taxon>
        <taxon>Ecdysozoa</taxon>
        <taxon>Nematoda</taxon>
        <taxon>Chromadorea</taxon>
        <taxon>Rhabditida</taxon>
        <taxon>Spirurina</taxon>
        <taxon>Spiruromorpha</taxon>
        <taxon>Filarioidea</taxon>
        <taxon>Onchocercidae</taxon>
        <taxon>Brugia</taxon>
    </lineage>
</organism>
<dbReference type="AlphaFoldDB" id="A0A0R3QIN2"/>
<gene>
    <name evidence="2" type="ORF">BTMF_LOCUS5514</name>
</gene>
<sequence length="82" mass="9467">MIANVFQRMLKSPQLTCCCFVNNIRYVVLILLIACLSILFANIILYSIAVIYDDYQVSYFITAFIFLITLFIVKIILSFISL</sequence>
<dbReference type="STRING" id="42155.A0A0R3QIN2"/>